<name>A0A059CKZ5_EUCGR</name>
<protein>
    <submittedName>
        <fullName evidence="1">Uncharacterized protein</fullName>
    </submittedName>
</protein>
<reference evidence="1" key="1">
    <citation type="submission" date="2013-07" db="EMBL/GenBank/DDBJ databases">
        <title>The genome of Eucalyptus grandis.</title>
        <authorList>
            <person name="Schmutz J."/>
            <person name="Hayes R."/>
            <person name="Myburg A."/>
            <person name="Tuskan G."/>
            <person name="Grattapaglia D."/>
            <person name="Rokhsar D.S."/>
        </authorList>
    </citation>
    <scope>NUCLEOTIDE SEQUENCE</scope>
    <source>
        <tissue evidence="1">Leaf extractions</tissue>
    </source>
</reference>
<proteinExistence type="predicted"/>
<dbReference type="InParanoid" id="A0A059CKZ5"/>
<organism evidence="1">
    <name type="scientific">Eucalyptus grandis</name>
    <name type="common">Flooded gum</name>
    <dbReference type="NCBI Taxonomy" id="71139"/>
    <lineage>
        <taxon>Eukaryota</taxon>
        <taxon>Viridiplantae</taxon>
        <taxon>Streptophyta</taxon>
        <taxon>Embryophyta</taxon>
        <taxon>Tracheophyta</taxon>
        <taxon>Spermatophyta</taxon>
        <taxon>Magnoliopsida</taxon>
        <taxon>eudicotyledons</taxon>
        <taxon>Gunneridae</taxon>
        <taxon>Pentapetalae</taxon>
        <taxon>rosids</taxon>
        <taxon>malvids</taxon>
        <taxon>Myrtales</taxon>
        <taxon>Myrtaceae</taxon>
        <taxon>Myrtoideae</taxon>
        <taxon>Eucalypteae</taxon>
        <taxon>Eucalyptus</taxon>
    </lineage>
</organism>
<accession>A0A059CKZ5</accession>
<dbReference type="EMBL" id="KK198755">
    <property type="protein sequence ID" value="KCW78585.1"/>
    <property type="molecule type" value="Genomic_DNA"/>
</dbReference>
<sequence length="94" mass="11288">MNIRSTGMQLRIDRQKIGEFQEWNICKDFHNPGSYLVLFISYPNMTNLTRYAEALVIATLKDDIWVYDQKDPPCVIYRIQHKTCWMQERPYQAQ</sequence>
<gene>
    <name evidence="1" type="ORF">EUGRSUZ_C00058</name>
</gene>
<evidence type="ECO:0000313" key="1">
    <source>
        <dbReference type="EMBL" id="KCW78585.1"/>
    </source>
</evidence>
<dbReference type="AlphaFoldDB" id="A0A059CKZ5"/>
<dbReference type="Gramene" id="KCW78585">
    <property type="protein sequence ID" value="KCW78585"/>
    <property type="gene ID" value="EUGRSUZ_C00058"/>
</dbReference>